<comment type="subcellular location">
    <subcellularLocation>
        <location evidence="1">Membrane</location>
    </subcellularLocation>
</comment>
<evidence type="ECO:0000256" key="7">
    <source>
        <dbReference type="ARBA" id="ARBA00023306"/>
    </source>
</evidence>
<feature type="compositionally biased region" description="Basic and acidic residues" evidence="8">
    <location>
        <begin position="68"/>
        <end position="114"/>
    </location>
</feature>
<dbReference type="PANTHER" id="PTHR37820:SF1">
    <property type="entry name" value="CELL DIVISION PROTEIN FTSQ"/>
    <property type="match status" value="1"/>
</dbReference>
<dbReference type="AlphaFoldDB" id="A0A6V7RLF3"/>
<feature type="compositionally biased region" description="Basic residues" evidence="8">
    <location>
        <begin position="115"/>
        <end position="135"/>
    </location>
</feature>
<keyword evidence="4 9" id="KW-0812">Transmembrane</keyword>
<evidence type="ECO:0000313" key="13">
    <source>
        <dbReference type="Proteomes" id="UP000534001"/>
    </source>
</evidence>
<evidence type="ECO:0000313" key="12">
    <source>
        <dbReference type="EMBL" id="MBB6422535.1"/>
    </source>
</evidence>
<reference evidence="11 13" key="1">
    <citation type="submission" date="2020-07" db="EMBL/GenBank/DDBJ databases">
        <authorList>
            <person name="Criscuolo A."/>
        </authorList>
    </citation>
    <scope>NUCLEOTIDE SEQUENCE [LARGE SCALE GENOMIC DNA]</scope>
    <source>
        <strain evidence="11">CIP111751</strain>
    </source>
</reference>
<evidence type="ECO:0000256" key="8">
    <source>
        <dbReference type="SAM" id="MobiDB-lite"/>
    </source>
</evidence>
<dbReference type="Pfam" id="PF08478">
    <property type="entry name" value="POTRA_1"/>
    <property type="match status" value="1"/>
</dbReference>
<dbReference type="InterPro" id="IPR013685">
    <property type="entry name" value="POTRA_FtsQ_type"/>
</dbReference>
<dbReference type="Proteomes" id="UP000534001">
    <property type="component" value="Unassembled WGS sequence"/>
</dbReference>
<dbReference type="GO" id="GO:0051301">
    <property type="term" value="P:cell division"/>
    <property type="evidence" value="ECO:0007669"/>
    <property type="project" value="UniProtKB-KW"/>
</dbReference>
<organism evidence="11 13">
    <name type="scientific">Jeotgalicoccus coquinae</name>
    <dbReference type="NCBI Taxonomy" id="709509"/>
    <lineage>
        <taxon>Bacteria</taxon>
        <taxon>Bacillati</taxon>
        <taxon>Bacillota</taxon>
        <taxon>Bacilli</taxon>
        <taxon>Bacillales</taxon>
        <taxon>Staphylococcaceae</taxon>
        <taxon>Jeotgalicoccus</taxon>
    </lineage>
</organism>
<evidence type="ECO:0000313" key="14">
    <source>
        <dbReference type="Proteomes" id="UP000545588"/>
    </source>
</evidence>
<keyword evidence="14" id="KW-1185">Reference proteome</keyword>
<dbReference type="InterPro" id="IPR034746">
    <property type="entry name" value="POTRA"/>
</dbReference>
<dbReference type="EMBL" id="JACHFF010000001">
    <property type="protein sequence ID" value="MBB6422535.1"/>
    <property type="molecule type" value="Genomic_DNA"/>
</dbReference>
<keyword evidence="5 9" id="KW-1133">Transmembrane helix</keyword>
<dbReference type="GO" id="GO:0005886">
    <property type="term" value="C:plasma membrane"/>
    <property type="evidence" value="ECO:0007669"/>
    <property type="project" value="TreeGrafter"/>
</dbReference>
<feature type="region of interest" description="Disordered" evidence="8">
    <location>
        <begin position="1"/>
        <end position="149"/>
    </location>
</feature>
<evidence type="ECO:0000256" key="2">
    <source>
        <dbReference type="ARBA" id="ARBA00022475"/>
    </source>
</evidence>
<evidence type="ECO:0000259" key="10">
    <source>
        <dbReference type="PROSITE" id="PS51779"/>
    </source>
</evidence>
<keyword evidence="3 11" id="KW-0132">Cell division</keyword>
<dbReference type="Gene3D" id="3.10.20.310">
    <property type="entry name" value="membrane protein fhac"/>
    <property type="match status" value="1"/>
</dbReference>
<evidence type="ECO:0000256" key="3">
    <source>
        <dbReference type="ARBA" id="ARBA00022618"/>
    </source>
</evidence>
<feature type="compositionally biased region" description="Basic and acidic residues" evidence="8">
    <location>
        <begin position="1"/>
        <end position="13"/>
    </location>
</feature>
<comment type="caution">
    <text evidence="11">The sequence shown here is derived from an EMBL/GenBank/DDBJ whole genome shotgun (WGS) entry which is preliminary data.</text>
</comment>
<feature type="compositionally biased region" description="Basic and acidic residues" evidence="8">
    <location>
        <begin position="32"/>
        <end position="61"/>
    </location>
</feature>
<evidence type="ECO:0000256" key="6">
    <source>
        <dbReference type="ARBA" id="ARBA00023136"/>
    </source>
</evidence>
<dbReference type="EMBL" id="CAJEWA010000006">
    <property type="protein sequence ID" value="CAD2078199.1"/>
    <property type="molecule type" value="Genomic_DNA"/>
</dbReference>
<keyword evidence="2" id="KW-1003">Cell membrane</keyword>
<protein>
    <submittedName>
        <fullName evidence="11">Cell division protein DivIB</fullName>
    </submittedName>
    <submittedName>
        <fullName evidence="12">Cell division protein FtsQ</fullName>
    </submittedName>
</protein>
<evidence type="ECO:0000256" key="9">
    <source>
        <dbReference type="SAM" id="Phobius"/>
    </source>
</evidence>
<dbReference type="InterPro" id="IPR005548">
    <property type="entry name" value="Cell_div_FtsQ/DivIB_C"/>
</dbReference>
<dbReference type="InterPro" id="IPR050487">
    <property type="entry name" value="FtsQ_DivIB"/>
</dbReference>
<dbReference type="PROSITE" id="PS51779">
    <property type="entry name" value="POTRA"/>
    <property type="match status" value="1"/>
</dbReference>
<dbReference type="Proteomes" id="UP000545588">
    <property type="component" value="Unassembled WGS sequence"/>
</dbReference>
<dbReference type="Gene3D" id="3.40.50.10960">
    <property type="match status" value="1"/>
</dbReference>
<dbReference type="PANTHER" id="PTHR37820">
    <property type="entry name" value="CELL DIVISION PROTEIN DIVIB"/>
    <property type="match status" value="1"/>
</dbReference>
<accession>A0A6V7RLF3</accession>
<feature type="domain" description="POTRA" evidence="10">
    <location>
        <begin position="187"/>
        <end position="255"/>
    </location>
</feature>
<sequence length="426" mass="48505">MKKDKENINDIKEKLKKRRQDTEYVGYTAKTPEQKKDRDKEQDIKKTAAEQKKPADSNEQKKAKKISVNKEADKNKASKNKERSEKTSPHDELALKIEHYKDFEEKAPADENSKSKNKNSRKKEKMPKDKKRTGKKTPADGAANKEGKPAKVKKKFEFKRIHMYTGIVVLLVLLLATLLWYVFSSASDVKEINFEGNSLVTETELEERIGFSTGDKMFSISAGKAEENVELLPVIEEVSVERDWPNNVTVNVNEYKAIAYINSEDLYFPVLENSRIQRGYPSAPRNAPIIYNFEGEEFDALVTALNEIEVDILASISEIYFRPTDNSMRRIHVFMNDGQEIVADYETFSDKMNYYIGIRQEIGDETGGIIDMEVGTSYLPYDSADAREIKDNIYNEPSQVGYIEDINEALDGVRSALGDIDGASEE</sequence>
<evidence type="ECO:0000313" key="11">
    <source>
        <dbReference type="EMBL" id="CAD2078199.1"/>
    </source>
</evidence>
<evidence type="ECO:0000256" key="4">
    <source>
        <dbReference type="ARBA" id="ARBA00022692"/>
    </source>
</evidence>
<keyword evidence="6 9" id="KW-0472">Membrane</keyword>
<feature type="transmembrane region" description="Helical" evidence="9">
    <location>
        <begin position="161"/>
        <end position="183"/>
    </location>
</feature>
<keyword evidence="7" id="KW-0131">Cell cycle</keyword>
<name>A0A6V7RLF3_9STAP</name>
<dbReference type="RefSeq" id="WP_184281331.1">
    <property type="nucleotide sequence ID" value="NZ_BMCO01000001.1"/>
</dbReference>
<reference evidence="12 14" key="2">
    <citation type="submission" date="2020-08" db="EMBL/GenBank/DDBJ databases">
        <title>Genomic Encyclopedia of Type Strains, Phase IV (KMG-IV): sequencing the most valuable type-strain genomes for metagenomic binning, comparative biology and taxonomic classification.</title>
        <authorList>
            <person name="Goeker M."/>
        </authorList>
    </citation>
    <scope>NUCLEOTIDE SEQUENCE [LARGE SCALE GENOMIC DNA]</scope>
    <source>
        <strain evidence="12 14">DSM 22419</strain>
    </source>
</reference>
<proteinExistence type="predicted"/>
<dbReference type="Pfam" id="PF03799">
    <property type="entry name" value="FtsQ_DivIB_C"/>
    <property type="match status" value="1"/>
</dbReference>
<evidence type="ECO:0000256" key="1">
    <source>
        <dbReference type="ARBA" id="ARBA00004370"/>
    </source>
</evidence>
<evidence type="ECO:0000256" key="5">
    <source>
        <dbReference type="ARBA" id="ARBA00022989"/>
    </source>
</evidence>
<gene>
    <name evidence="11" type="primary">divIB</name>
    <name evidence="12" type="ORF">HNR41_000461</name>
    <name evidence="11" type="ORF">JEOCOQ751_01125</name>
</gene>